<dbReference type="AlphaFoldDB" id="A0A9N7YLH3"/>
<dbReference type="Proteomes" id="UP001153269">
    <property type="component" value="Unassembled WGS sequence"/>
</dbReference>
<evidence type="ECO:0000313" key="2">
    <source>
        <dbReference type="EMBL" id="CAB1429721.1"/>
    </source>
</evidence>
<keyword evidence="3" id="KW-1185">Reference proteome</keyword>
<name>A0A9N7YLH3_PLEPL</name>
<feature type="region of interest" description="Disordered" evidence="1">
    <location>
        <begin position="21"/>
        <end position="68"/>
    </location>
</feature>
<reference evidence="2" key="1">
    <citation type="submission" date="2020-03" db="EMBL/GenBank/DDBJ databases">
        <authorList>
            <person name="Weist P."/>
        </authorList>
    </citation>
    <scope>NUCLEOTIDE SEQUENCE</scope>
</reference>
<accession>A0A9N7YLH3</accession>
<evidence type="ECO:0000256" key="1">
    <source>
        <dbReference type="SAM" id="MobiDB-lite"/>
    </source>
</evidence>
<gene>
    <name evidence="2" type="ORF">PLEPLA_LOCUS17701</name>
</gene>
<protein>
    <submittedName>
        <fullName evidence="2">Uncharacterized protein</fullName>
    </submittedName>
</protein>
<comment type="caution">
    <text evidence="2">The sequence shown here is derived from an EMBL/GenBank/DDBJ whole genome shotgun (WGS) entry which is preliminary data.</text>
</comment>
<sequence length="68" mass="7242">MCRGRLVVTWTRCCHSDIVEKSTKRKQPCRRRSHEPQTLVPSQASAAGAQTVISGGQRNAPGVPGAAG</sequence>
<dbReference type="EMBL" id="CADEAL010001164">
    <property type="protein sequence ID" value="CAB1429721.1"/>
    <property type="molecule type" value="Genomic_DNA"/>
</dbReference>
<evidence type="ECO:0000313" key="3">
    <source>
        <dbReference type="Proteomes" id="UP001153269"/>
    </source>
</evidence>
<proteinExistence type="predicted"/>
<feature type="compositionally biased region" description="Basic residues" evidence="1">
    <location>
        <begin position="23"/>
        <end position="33"/>
    </location>
</feature>
<organism evidence="2 3">
    <name type="scientific">Pleuronectes platessa</name>
    <name type="common">European plaice</name>
    <dbReference type="NCBI Taxonomy" id="8262"/>
    <lineage>
        <taxon>Eukaryota</taxon>
        <taxon>Metazoa</taxon>
        <taxon>Chordata</taxon>
        <taxon>Craniata</taxon>
        <taxon>Vertebrata</taxon>
        <taxon>Euteleostomi</taxon>
        <taxon>Actinopterygii</taxon>
        <taxon>Neopterygii</taxon>
        <taxon>Teleostei</taxon>
        <taxon>Neoteleostei</taxon>
        <taxon>Acanthomorphata</taxon>
        <taxon>Carangaria</taxon>
        <taxon>Pleuronectiformes</taxon>
        <taxon>Pleuronectoidei</taxon>
        <taxon>Pleuronectidae</taxon>
        <taxon>Pleuronectes</taxon>
    </lineage>
</organism>